<organism evidence="2 3">
    <name type="scientific">Mycena albidolilacea</name>
    <dbReference type="NCBI Taxonomy" id="1033008"/>
    <lineage>
        <taxon>Eukaryota</taxon>
        <taxon>Fungi</taxon>
        <taxon>Dikarya</taxon>
        <taxon>Basidiomycota</taxon>
        <taxon>Agaricomycotina</taxon>
        <taxon>Agaricomycetes</taxon>
        <taxon>Agaricomycetidae</taxon>
        <taxon>Agaricales</taxon>
        <taxon>Marasmiineae</taxon>
        <taxon>Mycenaceae</taxon>
        <taxon>Mycena</taxon>
    </lineage>
</organism>
<name>A0AAD6Z740_9AGAR</name>
<feature type="compositionally biased region" description="Basic residues" evidence="1">
    <location>
        <begin position="1"/>
        <end position="11"/>
    </location>
</feature>
<dbReference type="EMBL" id="JARIHO010000077">
    <property type="protein sequence ID" value="KAJ7310748.1"/>
    <property type="molecule type" value="Genomic_DNA"/>
</dbReference>
<dbReference type="Proteomes" id="UP001218218">
    <property type="component" value="Unassembled WGS sequence"/>
</dbReference>
<comment type="caution">
    <text evidence="2">The sequence shown here is derived from an EMBL/GenBank/DDBJ whole genome shotgun (WGS) entry which is preliminary data.</text>
</comment>
<sequence>MQRRPGSRRVQSRGQARVTSGQAPGIECVDGGDRTCGQQRASAWAAGIERAWGVGWGGRRQAAWGYRVRMGCAMSGQAARFKGVDSERERAGEGQSQPVLGVG</sequence>
<protein>
    <submittedName>
        <fullName evidence="2">Uncharacterized protein</fullName>
    </submittedName>
</protein>
<feature type="region of interest" description="Disordered" evidence="1">
    <location>
        <begin position="79"/>
        <end position="103"/>
    </location>
</feature>
<proteinExistence type="predicted"/>
<feature type="compositionally biased region" description="Polar residues" evidence="1">
    <location>
        <begin position="12"/>
        <end position="22"/>
    </location>
</feature>
<evidence type="ECO:0000313" key="2">
    <source>
        <dbReference type="EMBL" id="KAJ7310748.1"/>
    </source>
</evidence>
<dbReference type="AlphaFoldDB" id="A0AAD6Z740"/>
<feature type="compositionally biased region" description="Basic and acidic residues" evidence="1">
    <location>
        <begin position="82"/>
        <end position="92"/>
    </location>
</feature>
<accession>A0AAD6Z740</accession>
<evidence type="ECO:0000256" key="1">
    <source>
        <dbReference type="SAM" id="MobiDB-lite"/>
    </source>
</evidence>
<reference evidence="2" key="1">
    <citation type="submission" date="2023-03" db="EMBL/GenBank/DDBJ databases">
        <title>Massive genome expansion in bonnet fungi (Mycena s.s.) driven by repeated elements and novel gene families across ecological guilds.</title>
        <authorList>
            <consortium name="Lawrence Berkeley National Laboratory"/>
            <person name="Harder C.B."/>
            <person name="Miyauchi S."/>
            <person name="Viragh M."/>
            <person name="Kuo A."/>
            <person name="Thoen E."/>
            <person name="Andreopoulos B."/>
            <person name="Lu D."/>
            <person name="Skrede I."/>
            <person name="Drula E."/>
            <person name="Henrissat B."/>
            <person name="Morin E."/>
            <person name="Kohler A."/>
            <person name="Barry K."/>
            <person name="LaButti K."/>
            <person name="Morin E."/>
            <person name="Salamov A."/>
            <person name="Lipzen A."/>
            <person name="Mereny Z."/>
            <person name="Hegedus B."/>
            <person name="Baldrian P."/>
            <person name="Stursova M."/>
            <person name="Weitz H."/>
            <person name="Taylor A."/>
            <person name="Grigoriev I.V."/>
            <person name="Nagy L.G."/>
            <person name="Martin F."/>
            <person name="Kauserud H."/>
        </authorList>
    </citation>
    <scope>NUCLEOTIDE SEQUENCE</scope>
    <source>
        <strain evidence="2">CBHHK002</strain>
    </source>
</reference>
<feature type="region of interest" description="Disordered" evidence="1">
    <location>
        <begin position="1"/>
        <end position="30"/>
    </location>
</feature>
<gene>
    <name evidence="2" type="ORF">DFH08DRAFT_822847</name>
</gene>
<keyword evidence="3" id="KW-1185">Reference proteome</keyword>
<evidence type="ECO:0000313" key="3">
    <source>
        <dbReference type="Proteomes" id="UP001218218"/>
    </source>
</evidence>
<feature type="compositionally biased region" description="Polar residues" evidence="1">
    <location>
        <begin position="94"/>
        <end position="103"/>
    </location>
</feature>